<keyword evidence="2" id="KW-1185">Reference proteome</keyword>
<dbReference type="OrthoDB" id="512654at2"/>
<dbReference type="AlphaFoldDB" id="A0A3S1ARW7"/>
<accession>A0A3S1ARW7</accession>
<sequence>MKSQFKDIVYKTDTFGFKEETGSWDIELGVPDDQNIPYLNNYVYELIKVFLSAFEKLCTPIEIRYSTIIFDLNGKIEKAQEGEVLIIQGKSHTQIFQELKLSLNNPETCLFTTIFIDCDLHVYIEEPKNIINRNISNSFRIPKAATFYFGFVIEPSEDNEEVLIPTDSSISFETSTDIWVERTLDQLSLHWQDNHYYAAKTQPLLEEALRKWETLVGKPICEWNSRYYRDQIFRYGFKSSNQHS</sequence>
<organism evidence="1 2">
    <name type="scientific">Dulcicalothrix desertica PCC 7102</name>
    <dbReference type="NCBI Taxonomy" id="232991"/>
    <lineage>
        <taxon>Bacteria</taxon>
        <taxon>Bacillati</taxon>
        <taxon>Cyanobacteriota</taxon>
        <taxon>Cyanophyceae</taxon>
        <taxon>Nostocales</taxon>
        <taxon>Calotrichaceae</taxon>
        <taxon>Dulcicalothrix</taxon>
    </lineage>
</organism>
<reference evidence="1" key="2">
    <citation type="journal article" date="2019" name="Genome Biol. Evol.">
        <title>Day and night: Metabolic profiles and evolutionary relationships of six axenic non-marine cyanobacteria.</title>
        <authorList>
            <person name="Will S.E."/>
            <person name="Henke P."/>
            <person name="Boedeker C."/>
            <person name="Huang S."/>
            <person name="Brinkmann H."/>
            <person name="Rohde M."/>
            <person name="Jarek M."/>
            <person name="Friedl T."/>
            <person name="Seufert S."/>
            <person name="Schumacher M."/>
            <person name="Overmann J."/>
            <person name="Neumann-Schaal M."/>
            <person name="Petersen J."/>
        </authorList>
    </citation>
    <scope>NUCLEOTIDE SEQUENCE [LARGE SCALE GENOMIC DNA]</scope>
    <source>
        <strain evidence="1">PCC 7102</strain>
    </source>
</reference>
<reference evidence="1" key="1">
    <citation type="submission" date="2018-12" db="EMBL/GenBank/DDBJ databases">
        <authorList>
            <person name="Will S."/>
            <person name="Neumann-Schaal M."/>
            <person name="Henke P."/>
        </authorList>
    </citation>
    <scope>NUCLEOTIDE SEQUENCE</scope>
    <source>
        <strain evidence="1">PCC 7102</strain>
    </source>
</reference>
<dbReference type="Proteomes" id="UP000271624">
    <property type="component" value="Unassembled WGS sequence"/>
</dbReference>
<evidence type="ECO:0000313" key="2">
    <source>
        <dbReference type="Proteomes" id="UP000271624"/>
    </source>
</evidence>
<comment type="caution">
    <text evidence="1">The sequence shown here is derived from an EMBL/GenBank/DDBJ whole genome shotgun (WGS) entry which is preliminary data.</text>
</comment>
<protein>
    <submittedName>
        <fullName evidence="1">Uncharacterized protein</fullName>
    </submittedName>
</protein>
<gene>
    <name evidence="1" type="ORF">DSM106972_019060</name>
</gene>
<dbReference type="RefSeq" id="WP_127080529.1">
    <property type="nucleotide sequence ID" value="NZ_RSCL01000004.1"/>
</dbReference>
<evidence type="ECO:0000313" key="1">
    <source>
        <dbReference type="EMBL" id="RUT07646.1"/>
    </source>
</evidence>
<name>A0A3S1ARW7_9CYAN</name>
<proteinExistence type="predicted"/>
<dbReference type="EMBL" id="RSCL01000004">
    <property type="protein sequence ID" value="RUT07646.1"/>
    <property type="molecule type" value="Genomic_DNA"/>
</dbReference>